<dbReference type="SUPFAM" id="SSF53756">
    <property type="entry name" value="UDP-Glycosyltransferase/glycogen phosphorylase"/>
    <property type="match status" value="1"/>
</dbReference>
<reference evidence="14" key="1">
    <citation type="submission" date="2017-09" db="EMBL/GenBank/DDBJ databases">
        <title>Depth-based differentiation of microbial function through sediment-hosted aquifers and enrichment of novel symbionts in the deep terrestrial subsurface.</title>
        <authorList>
            <person name="Probst A.J."/>
            <person name="Ladd B."/>
            <person name="Jarett J.K."/>
            <person name="Geller-Mcgrath D.E."/>
            <person name="Sieber C.M.K."/>
            <person name="Emerson J.B."/>
            <person name="Anantharaman K."/>
            <person name="Thomas B.C."/>
            <person name="Malmstrom R."/>
            <person name="Stieglmeier M."/>
            <person name="Klingl A."/>
            <person name="Woyke T."/>
            <person name="Ryan C.M."/>
            <person name="Banfield J.F."/>
        </authorList>
    </citation>
    <scope>NUCLEOTIDE SEQUENCE [LARGE SCALE GENOMIC DNA]</scope>
</reference>
<dbReference type="AlphaFoldDB" id="A0A2M7AMW5"/>
<proteinExistence type="inferred from homology"/>
<dbReference type="GO" id="GO:0009252">
    <property type="term" value="P:peptidoglycan biosynthetic process"/>
    <property type="evidence" value="ECO:0007669"/>
    <property type="project" value="UniProtKB-UniRule"/>
</dbReference>
<dbReference type="Pfam" id="PF03033">
    <property type="entry name" value="Glyco_transf_28"/>
    <property type="match status" value="1"/>
</dbReference>
<keyword evidence="6 10" id="KW-0573">Peptidoglycan synthesis</keyword>
<comment type="function">
    <text evidence="10">Cell wall formation. Catalyzes the transfer of a GlcNAc subunit on undecaprenyl-pyrophosphoryl-MurNAc-pentapeptide (lipid intermediate I) to form undecaprenyl-pyrophosphoryl-MurNAc-(pentapeptide)GlcNAc (lipid intermediate II).</text>
</comment>
<evidence type="ECO:0000256" key="1">
    <source>
        <dbReference type="ARBA" id="ARBA00022475"/>
    </source>
</evidence>
<dbReference type="Proteomes" id="UP000229916">
    <property type="component" value="Unassembled WGS sequence"/>
</dbReference>
<dbReference type="Gene3D" id="3.40.50.2000">
    <property type="entry name" value="Glycogen Phosphorylase B"/>
    <property type="match status" value="2"/>
</dbReference>
<accession>A0A2M7AMW5</accession>
<comment type="pathway">
    <text evidence="10">Cell wall biogenesis; peptidoglycan biosynthesis.</text>
</comment>
<dbReference type="EMBL" id="PEWD01000060">
    <property type="protein sequence ID" value="PIU68731.1"/>
    <property type="molecule type" value="Genomic_DNA"/>
</dbReference>
<keyword evidence="2 10" id="KW-0132">Cell division</keyword>
<evidence type="ECO:0000256" key="8">
    <source>
        <dbReference type="ARBA" id="ARBA00023306"/>
    </source>
</evidence>
<comment type="similarity">
    <text evidence="10">Belongs to the glycosyltransferase 28 family. MurG subfamily.</text>
</comment>
<dbReference type="PANTHER" id="PTHR21015:SF22">
    <property type="entry name" value="GLYCOSYLTRANSFERASE"/>
    <property type="match status" value="1"/>
</dbReference>
<protein>
    <recommendedName>
        <fullName evidence="10">UDP-N-acetylglucosamine--N-acetylmuramyl-(pentapeptide) pyrophosphoryl-undecaprenol N-acetylglucosamine transferase</fullName>
        <ecNumber evidence="10">2.4.1.227</ecNumber>
    </recommendedName>
    <alternativeName>
        <fullName evidence="10">Undecaprenyl-PP-MurNAc-pentapeptide-UDPGlcNAc GlcNAc transferase</fullName>
    </alternativeName>
</protein>
<dbReference type="Pfam" id="PF04101">
    <property type="entry name" value="Glyco_tran_28_C"/>
    <property type="match status" value="1"/>
</dbReference>
<evidence type="ECO:0000256" key="3">
    <source>
        <dbReference type="ARBA" id="ARBA00022676"/>
    </source>
</evidence>
<dbReference type="GO" id="GO:0050511">
    <property type="term" value="F:undecaprenyldiphospho-muramoylpentapeptide beta-N-acetylglucosaminyltransferase activity"/>
    <property type="evidence" value="ECO:0007669"/>
    <property type="project" value="UniProtKB-UniRule"/>
</dbReference>
<dbReference type="GO" id="GO:0071555">
    <property type="term" value="P:cell wall organization"/>
    <property type="evidence" value="ECO:0007669"/>
    <property type="project" value="UniProtKB-KW"/>
</dbReference>
<feature type="domain" description="Glycosyl transferase family 28 C-terminal" evidence="12">
    <location>
        <begin position="203"/>
        <end position="348"/>
    </location>
</feature>
<organism evidence="13 14">
    <name type="scientific">candidate division WWE3 bacterium CG06_land_8_20_14_3_00_42_16</name>
    <dbReference type="NCBI Taxonomy" id="1975083"/>
    <lineage>
        <taxon>Bacteria</taxon>
        <taxon>Katanobacteria</taxon>
    </lineage>
</organism>
<evidence type="ECO:0000256" key="10">
    <source>
        <dbReference type="HAMAP-Rule" id="MF_00033"/>
    </source>
</evidence>
<sequence>MKIVVTGGHLTPAMAVIQELISRFGKEAEIIYIGRKYTFEGSSTIATEYEIIPTLNVKYLVLNAGRLQRKITRHTPVGLLKIPFGFIQSFHYLLKYKPQIVLSFGGYLSLPVVINAWILRIPILIHEQTVVLGLANRVGAFFASRICLSWRSSQKYFPKGKTVITGNPIRQAIFQKFDSLSQKDKENRLGLFLSKIKPEEKLIYITGGNQGSQVVNQALLRILPKLLLKYYVIHQTGSLDFNSIREEVEKMEKKLRERYYFASWFCDSEHGWNLNRADLIISRSGANTTAELLALKKIAVLIPLPWAGGNEQFKNAEILVKYGLGKIFPQSELERDRLYGVIQKMMERITGGDFKIAEIENRLKREGGNLPFNGAKKLVDEILDLIKMKS</sequence>
<comment type="caution">
    <text evidence="13">The sequence shown here is derived from an EMBL/GenBank/DDBJ whole genome shotgun (WGS) entry which is preliminary data.</text>
</comment>
<feature type="binding site" evidence="10">
    <location>
        <position position="170"/>
    </location>
    <ligand>
        <name>UDP-N-acetyl-alpha-D-glucosamine</name>
        <dbReference type="ChEBI" id="CHEBI:57705"/>
    </ligand>
</feature>
<name>A0A2M7AMW5_UNCKA</name>
<evidence type="ECO:0000256" key="2">
    <source>
        <dbReference type="ARBA" id="ARBA00022618"/>
    </source>
</evidence>
<evidence type="ECO:0000259" key="11">
    <source>
        <dbReference type="Pfam" id="PF03033"/>
    </source>
</evidence>
<keyword evidence="4 10" id="KW-0808">Transferase</keyword>
<dbReference type="HAMAP" id="MF_00033">
    <property type="entry name" value="MurG"/>
    <property type="match status" value="1"/>
</dbReference>
<feature type="binding site" evidence="10">
    <location>
        <position position="312"/>
    </location>
    <ligand>
        <name>UDP-N-acetyl-alpha-D-glucosamine</name>
        <dbReference type="ChEBI" id="CHEBI:57705"/>
    </ligand>
</feature>
<keyword evidence="8 10" id="KW-0131">Cell cycle</keyword>
<keyword evidence="7 10" id="KW-0472">Membrane</keyword>
<dbReference type="GO" id="GO:0005886">
    <property type="term" value="C:plasma membrane"/>
    <property type="evidence" value="ECO:0007669"/>
    <property type="project" value="UniProtKB-SubCell"/>
</dbReference>
<evidence type="ECO:0000256" key="6">
    <source>
        <dbReference type="ARBA" id="ARBA00022984"/>
    </source>
</evidence>
<comment type="caution">
    <text evidence="10">Lacks conserved residue(s) required for the propagation of feature annotation.</text>
</comment>
<dbReference type="EC" id="2.4.1.227" evidence="10"/>
<dbReference type="UniPathway" id="UPA00219"/>
<keyword evidence="1 10" id="KW-1003">Cell membrane</keyword>
<evidence type="ECO:0000313" key="13">
    <source>
        <dbReference type="EMBL" id="PIU68731.1"/>
    </source>
</evidence>
<dbReference type="InterPro" id="IPR004276">
    <property type="entry name" value="GlycoTrans_28_N"/>
</dbReference>
<keyword evidence="9 10" id="KW-0961">Cell wall biogenesis/degradation</keyword>
<dbReference type="GO" id="GO:0008360">
    <property type="term" value="P:regulation of cell shape"/>
    <property type="evidence" value="ECO:0007669"/>
    <property type="project" value="UniProtKB-KW"/>
</dbReference>
<keyword evidence="3 10" id="KW-0328">Glycosyltransferase</keyword>
<evidence type="ECO:0000256" key="4">
    <source>
        <dbReference type="ARBA" id="ARBA00022679"/>
    </source>
</evidence>
<dbReference type="InterPro" id="IPR006009">
    <property type="entry name" value="GlcNAc_MurG"/>
</dbReference>
<dbReference type="GO" id="GO:0051991">
    <property type="term" value="F:UDP-N-acetyl-D-glucosamine:N-acetylmuramoyl-L-alanyl-D-glutamyl-meso-2,6-diaminopimelyl-D-alanyl-D-alanine-diphosphoundecaprenol 4-beta-N-acetylglucosaminlytransferase activity"/>
    <property type="evidence" value="ECO:0007669"/>
    <property type="project" value="RHEA"/>
</dbReference>
<feature type="domain" description="Glycosyltransferase family 28 N-terminal" evidence="11">
    <location>
        <begin position="6"/>
        <end position="146"/>
    </location>
</feature>
<dbReference type="GO" id="GO:0005975">
    <property type="term" value="P:carbohydrate metabolic process"/>
    <property type="evidence" value="ECO:0007669"/>
    <property type="project" value="InterPro"/>
</dbReference>
<gene>
    <name evidence="10" type="primary">murG</name>
    <name evidence="13" type="ORF">COS81_02885</name>
</gene>
<evidence type="ECO:0000256" key="9">
    <source>
        <dbReference type="ARBA" id="ARBA00023316"/>
    </source>
</evidence>
<feature type="binding site" evidence="10">
    <location>
        <begin position="6"/>
        <end position="8"/>
    </location>
    <ligand>
        <name>UDP-N-acetyl-alpha-D-glucosamine</name>
        <dbReference type="ChEBI" id="CHEBI:57705"/>
    </ligand>
</feature>
<evidence type="ECO:0000313" key="14">
    <source>
        <dbReference type="Proteomes" id="UP000229916"/>
    </source>
</evidence>
<keyword evidence="5 10" id="KW-0133">Cell shape</keyword>
<evidence type="ECO:0000256" key="7">
    <source>
        <dbReference type="ARBA" id="ARBA00023136"/>
    </source>
</evidence>
<dbReference type="PANTHER" id="PTHR21015">
    <property type="entry name" value="UDP-N-ACETYLGLUCOSAMINE--N-ACETYLMURAMYL-(PENTAPEPTIDE) PYROPHOSPHORYL-UNDECAPRENOL N-ACETYLGLUCOSAMINE TRANSFERASE 1"/>
    <property type="match status" value="1"/>
</dbReference>
<dbReference type="CDD" id="cd03785">
    <property type="entry name" value="GT28_MurG"/>
    <property type="match status" value="1"/>
</dbReference>
<dbReference type="InterPro" id="IPR007235">
    <property type="entry name" value="Glyco_trans_28_C"/>
</dbReference>
<evidence type="ECO:0000259" key="12">
    <source>
        <dbReference type="Pfam" id="PF04101"/>
    </source>
</evidence>
<comment type="catalytic activity">
    <reaction evidence="10">
        <text>di-trans,octa-cis-undecaprenyl diphospho-N-acetyl-alpha-D-muramoyl-L-alanyl-D-glutamyl-meso-2,6-diaminopimeloyl-D-alanyl-D-alanine + UDP-N-acetyl-alpha-D-glucosamine = di-trans,octa-cis-undecaprenyl diphospho-[N-acetyl-alpha-D-glucosaminyl-(1-&gt;4)]-N-acetyl-alpha-D-muramoyl-L-alanyl-D-glutamyl-meso-2,6-diaminopimeloyl-D-alanyl-D-alanine + UDP + H(+)</text>
        <dbReference type="Rhea" id="RHEA:31227"/>
        <dbReference type="ChEBI" id="CHEBI:15378"/>
        <dbReference type="ChEBI" id="CHEBI:57705"/>
        <dbReference type="ChEBI" id="CHEBI:58223"/>
        <dbReference type="ChEBI" id="CHEBI:61387"/>
        <dbReference type="ChEBI" id="CHEBI:61388"/>
        <dbReference type="EC" id="2.4.1.227"/>
    </reaction>
</comment>
<evidence type="ECO:0000256" key="5">
    <source>
        <dbReference type="ARBA" id="ARBA00022960"/>
    </source>
</evidence>
<comment type="subcellular location">
    <subcellularLocation>
        <location evidence="10">Cell membrane</location>
        <topology evidence="10">Peripheral membrane protein</topology>
        <orientation evidence="10">Cytoplasmic side</orientation>
    </subcellularLocation>
</comment>
<dbReference type="GO" id="GO:0051301">
    <property type="term" value="P:cell division"/>
    <property type="evidence" value="ECO:0007669"/>
    <property type="project" value="UniProtKB-KW"/>
</dbReference>